<dbReference type="GeneID" id="921799"/>
<feature type="transmembrane region" description="Helical" evidence="2">
    <location>
        <begin position="12"/>
        <end position="36"/>
    </location>
</feature>
<organismHost>
    <name type="scientific">Lepidoptera</name>
    <name type="common">moths &amp; butterflies</name>
    <dbReference type="NCBI Taxonomy" id="7088"/>
</organismHost>
<keyword evidence="2" id="KW-0812">Transmembrane</keyword>
<dbReference type="OrthoDB" id="9234at10239"/>
<reference evidence="3 4" key="1">
    <citation type="journal article" date="2002" name="J. Gen. Virol.">
        <title>Whole genome analysis of the Epiphyas postvittana nucleopolyhedrovirus.</title>
        <authorList>
            <person name="Hyink O."/>
            <person name="Dellow R.A."/>
            <person name="Olsen M.J."/>
            <person name="Caradoc-Davies K.M.B."/>
            <person name="Drake K."/>
            <person name="Herniou E.A."/>
            <person name="Cory J.S."/>
            <person name="O'Reilly D.R."/>
            <person name="Ward V.K."/>
        </authorList>
    </citation>
    <scope>NUCLEOTIDE SEQUENCE [LARGE SCALE GENOMIC DNA]</scope>
</reference>
<gene>
    <name evidence="3" type="primary">arif-1</name>
</gene>
<sequence>MLPILNMLSQINYFLQLLLNIIMFTVHIVVFVFSLMGTVNQKYALLLELNDGVSVLNISLLTAFMWGPYVLIAITYYMYKIILYFKKLSMKCDFYIKSVIIVVNVLALICWLLFVIFQPQIYQHGHVPVLDVMYREYDLDSLCWSNVYVEKYDAHDTNAIVTDRNCVYQHNFIKKCIGCRIEVQHDEPTVFNQNPSALIMMTLTIIIIFCWNMYVQQKEMRTKPEPAVESNEEGGYTTDEEESQLRLLEVMTEGRSSTTGTASSPDSGVQFSFFGDYEYSVPRPVYSVPRKPIRVCCVPVPPPLPNF</sequence>
<keyword evidence="2" id="KW-1133">Transmembrane helix</keyword>
<name>Q91GN2_NPVEP</name>
<dbReference type="RefSeq" id="NP_203186.1">
    <property type="nucleotide sequence ID" value="NC_003083.1"/>
</dbReference>
<feature type="transmembrane region" description="Helical" evidence="2">
    <location>
        <begin position="197"/>
        <end position="215"/>
    </location>
</feature>
<dbReference type="KEGG" id="vg:921799"/>
<organism evidence="3 4">
    <name type="scientific">Epiphyas postvittana nucleopolyhedrovirus</name>
    <name type="common">EppoMNPV</name>
    <dbReference type="NCBI Taxonomy" id="70600"/>
    <lineage>
        <taxon>Viruses</taxon>
        <taxon>Viruses incertae sedis</taxon>
        <taxon>Naldaviricetes</taxon>
        <taxon>Lefavirales</taxon>
        <taxon>Baculoviridae</taxon>
        <taxon>Alphabaculovirus</taxon>
        <taxon>Alphabaculovirus eppostvittanae</taxon>
    </lineage>
</organism>
<protein>
    <submittedName>
        <fullName evidence="3">ARIF-1</fullName>
    </submittedName>
</protein>
<dbReference type="EMBL" id="AY043265">
    <property type="protein sequence ID" value="AAK85581.1"/>
    <property type="molecule type" value="Genomic_DNA"/>
</dbReference>
<proteinExistence type="predicted"/>
<evidence type="ECO:0000256" key="2">
    <source>
        <dbReference type="SAM" id="Phobius"/>
    </source>
</evidence>
<evidence type="ECO:0000313" key="4">
    <source>
        <dbReference type="Proteomes" id="UP000203221"/>
    </source>
</evidence>
<keyword evidence="2" id="KW-0472">Membrane</keyword>
<accession>Q91GN2</accession>
<dbReference type="Proteomes" id="UP000203221">
    <property type="component" value="Segment"/>
</dbReference>
<feature type="transmembrane region" description="Helical" evidence="2">
    <location>
        <begin position="56"/>
        <end position="79"/>
    </location>
</feature>
<evidence type="ECO:0000313" key="3">
    <source>
        <dbReference type="EMBL" id="AAK85581.1"/>
    </source>
</evidence>
<dbReference type="Pfam" id="PF06770">
    <property type="entry name" value="Arif-1"/>
    <property type="match status" value="1"/>
</dbReference>
<feature type="region of interest" description="Disordered" evidence="1">
    <location>
        <begin position="222"/>
        <end position="243"/>
    </location>
</feature>
<evidence type="ECO:0000256" key="1">
    <source>
        <dbReference type="SAM" id="MobiDB-lite"/>
    </source>
</evidence>
<dbReference type="InterPro" id="IPR010639">
    <property type="entry name" value="Actin-rearrang-inducing_fac"/>
</dbReference>
<feature type="transmembrane region" description="Helical" evidence="2">
    <location>
        <begin position="99"/>
        <end position="117"/>
    </location>
</feature>
<keyword evidence="4" id="KW-1185">Reference proteome</keyword>